<sequence>MRSLLLFPLLLASSVGFAQQIQPNYVVTTTGDTLRGQVQQVGRHFSRVRLHRPGQSPAEYSASEITSFGSGKEPERVSRADGPHSQPRFVQPLVTGYVSLFGGENEQQEKRYYLQVPDSTYLIEVAPTTNQLTLARNLVGCATFDFGSNAFQARYPYSTTGLTKLVMDYNRCKQPQLPSRVVKHSTGVQLHAGLKAGLNILNCDLAPETLKSTIHNNVGFQGGFIVNMATRTPFSVQAEVLYLSYRSEYGPAEATGYNSGIASNTISATLKFSQIQIPLLLRYTVGRGVLRPFANAGFVFGNNLSNKSTYHYPKSPSTPELPIGVAQTVFGFAGGAGLTLHRAGQPFLTLEARYNRLEPNVNNNINAEAMVGNLRVLHLDAGLYF</sequence>
<reference evidence="4" key="1">
    <citation type="submission" date="2023-07" db="EMBL/GenBank/DDBJ databases">
        <authorList>
            <person name="Kim M.K."/>
        </authorList>
    </citation>
    <scope>NUCLEOTIDE SEQUENCE</scope>
    <source>
        <strain evidence="4">M29</strain>
    </source>
</reference>
<comment type="caution">
    <text evidence="4">The sequence shown here is derived from an EMBL/GenBank/DDBJ whole genome shotgun (WGS) entry which is preliminary data.</text>
</comment>
<feature type="signal peptide" evidence="2">
    <location>
        <begin position="1"/>
        <end position="18"/>
    </location>
</feature>
<dbReference type="Proteomes" id="UP001167796">
    <property type="component" value="Unassembled WGS sequence"/>
</dbReference>
<feature type="chain" id="PRO_5045527375" evidence="2">
    <location>
        <begin position="19"/>
        <end position="385"/>
    </location>
</feature>
<organism evidence="4 5">
    <name type="scientific">Hymenobacter mellowenesis</name>
    <dbReference type="NCBI Taxonomy" id="3063995"/>
    <lineage>
        <taxon>Bacteria</taxon>
        <taxon>Pseudomonadati</taxon>
        <taxon>Bacteroidota</taxon>
        <taxon>Cytophagia</taxon>
        <taxon>Cytophagales</taxon>
        <taxon>Hymenobacteraceae</taxon>
        <taxon>Hymenobacter</taxon>
    </lineage>
</organism>
<dbReference type="SUPFAM" id="SSF56925">
    <property type="entry name" value="OMPA-like"/>
    <property type="match status" value="1"/>
</dbReference>
<proteinExistence type="predicted"/>
<protein>
    <submittedName>
        <fullName evidence="4">Porin family protein</fullName>
    </submittedName>
</protein>
<dbReference type="InterPro" id="IPR025665">
    <property type="entry name" value="Beta-barrel_OMP_2"/>
</dbReference>
<feature type="domain" description="Outer membrane protein beta-barrel" evidence="3">
    <location>
        <begin position="190"/>
        <end position="355"/>
    </location>
</feature>
<dbReference type="RefSeq" id="WP_305012857.1">
    <property type="nucleotide sequence ID" value="NZ_JAUQSX010000009.1"/>
</dbReference>
<accession>A0ABT9AE99</accession>
<name>A0ABT9AE99_9BACT</name>
<evidence type="ECO:0000313" key="5">
    <source>
        <dbReference type="Proteomes" id="UP001167796"/>
    </source>
</evidence>
<dbReference type="InterPro" id="IPR011250">
    <property type="entry name" value="OMP/PagP_B-barrel"/>
</dbReference>
<dbReference type="EMBL" id="JAUQSX010000009">
    <property type="protein sequence ID" value="MDO7848176.1"/>
    <property type="molecule type" value="Genomic_DNA"/>
</dbReference>
<keyword evidence="2" id="KW-0732">Signal</keyword>
<evidence type="ECO:0000259" key="3">
    <source>
        <dbReference type="Pfam" id="PF13568"/>
    </source>
</evidence>
<feature type="region of interest" description="Disordered" evidence="1">
    <location>
        <begin position="52"/>
        <end position="85"/>
    </location>
</feature>
<evidence type="ECO:0000256" key="1">
    <source>
        <dbReference type="SAM" id="MobiDB-lite"/>
    </source>
</evidence>
<evidence type="ECO:0000313" key="4">
    <source>
        <dbReference type="EMBL" id="MDO7848176.1"/>
    </source>
</evidence>
<gene>
    <name evidence="4" type="ORF">Q5H92_17550</name>
</gene>
<evidence type="ECO:0000256" key="2">
    <source>
        <dbReference type="SAM" id="SignalP"/>
    </source>
</evidence>
<dbReference type="Pfam" id="PF13568">
    <property type="entry name" value="OMP_b-brl_2"/>
    <property type="match status" value="1"/>
</dbReference>
<feature type="compositionally biased region" description="Basic and acidic residues" evidence="1">
    <location>
        <begin position="72"/>
        <end position="82"/>
    </location>
</feature>
<keyword evidence="5" id="KW-1185">Reference proteome</keyword>